<dbReference type="PANTHER" id="PTHR30154:SF34">
    <property type="entry name" value="TRANSCRIPTIONAL REGULATOR AZLB"/>
    <property type="match status" value="1"/>
</dbReference>
<dbReference type="InterPro" id="IPR019887">
    <property type="entry name" value="Tscrpt_reg_AsnC/Lrp_C"/>
</dbReference>
<feature type="domain" description="Transcription regulator AsnC/Lrp ligand binding" evidence="1">
    <location>
        <begin position="29"/>
        <end position="86"/>
    </location>
</feature>
<sequence>DVIEKYTLLLNPEKFNYITAFLLISSSSDVSKELFRIPEVIEIYQTFGNYNFIAKVRGKGIEKIAEISNKVSSLNGVEDVLYLIATRRIKEIPWKPG</sequence>
<comment type="caution">
    <text evidence="2">The sequence shown here is derived from an EMBL/GenBank/DDBJ whole genome shotgun (WGS) entry which is preliminary data.</text>
</comment>
<dbReference type="InterPro" id="IPR011008">
    <property type="entry name" value="Dimeric_a/b-barrel"/>
</dbReference>
<name>A0A7J3M3E5_ARCFL</name>
<feature type="non-terminal residue" evidence="2">
    <location>
        <position position="1"/>
    </location>
</feature>
<proteinExistence type="predicted"/>
<dbReference type="GO" id="GO:0043200">
    <property type="term" value="P:response to amino acid"/>
    <property type="evidence" value="ECO:0007669"/>
    <property type="project" value="TreeGrafter"/>
</dbReference>
<reference evidence="2" key="1">
    <citation type="journal article" date="2020" name="mSystems">
        <title>Genome- and Community-Level Interaction Insights into Carbon Utilization and Element Cycling Functions of Hydrothermarchaeota in Hydrothermal Sediment.</title>
        <authorList>
            <person name="Zhou Z."/>
            <person name="Liu Y."/>
            <person name="Xu W."/>
            <person name="Pan J."/>
            <person name="Luo Z.H."/>
            <person name="Li M."/>
        </authorList>
    </citation>
    <scope>NUCLEOTIDE SEQUENCE [LARGE SCALE GENOMIC DNA]</scope>
    <source>
        <strain evidence="2">SpSt-587</strain>
    </source>
</reference>
<evidence type="ECO:0000259" key="1">
    <source>
        <dbReference type="Pfam" id="PF01037"/>
    </source>
</evidence>
<dbReference type="GO" id="GO:0005829">
    <property type="term" value="C:cytosol"/>
    <property type="evidence" value="ECO:0007669"/>
    <property type="project" value="TreeGrafter"/>
</dbReference>
<dbReference type="SUPFAM" id="SSF54909">
    <property type="entry name" value="Dimeric alpha+beta barrel"/>
    <property type="match status" value="1"/>
</dbReference>
<dbReference type="Gene3D" id="3.30.70.920">
    <property type="match status" value="1"/>
</dbReference>
<gene>
    <name evidence="2" type="ORF">ENT52_05825</name>
</gene>
<accession>A0A7J3M3E5</accession>
<evidence type="ECO:0000313" key="2">
    <source>
        <dbReference type="EMBL" id="HGT83228.1"/>
    </source>
</evidence>
<dbReference type="EMBL" id="DSYZ01000110">
    <property type="protein sequence ID" value="HGT83228.1"/>
    <property type="molecule type" value="Genomic_DNA"/>
</dbReference>
<dbReference type="GO" id="GO:0043565">
    <property type="term" value="F:sequence-specific DNA binding"/>
    <property type="evidence" value="ECO:0007669"/>
    <property type="project" value="TreeGrafter"/>
</dbReference>
<protein>
    <submittedName>
        <fullName evidence="2">Lrp/AsnC family transcriptional regulator</fullName>
    </submittedName>
</protein>
<dbReference type="PANTHER" id="PTHR30154">
    <property type="entry name" value="LEUCINE-RESPONSIVE REGULATORY PROTEIN"/>
    <property type="match status" value="1"/>
</dbReference>
<organism evidence="2">
    <name type="scientific">Archaeoglobus fulgidus</name>
    <dbReference type="NCBI Taxonomy" id="2234"/>
    <lineage>
        <taxon>Archaea</taxon>
        <taxon>Methanobacteriati</taxon>
        <taxon>Methanobacteriota</taxon>
        <taxon>Archaeoglobi</taxon>
        <taxon>Archaeoglobales</taxon>
        <taxon>Archaeoglobaceae</taxon>
        <taxon>Archaeoglobus</taxon>
    </lineage>
</organism>
<dbReference type="AlphaFoldDB" id="A0A7J3M3E5"/>
<dbReference type="Pfam" id="PF01037">
    <property type="entry name" value="AsnC_trans_reg"/>
    <property type="match status" value="1"/>
</dbReference>